<dbReference type="Proteomes" id="UP001154402">
    <property type="component" value="Chromosome"/>
</dbReference>
<protein>
    <submittedName>
        <fullName evidence="3">Candidate inclusion membrane protein</fullName>
    </submittedName>
</protein>
<accession>A0A0H3MKT3</accession>
<reference evidence="3" key="1">
    <citation type="journal article" date="2008" name="Genome Res.">
        <title>Chlamydia trachomatis: genome sequence analysis of lymphogranuloma venereum isolates.</title>
        <authorList>
            <person name="Thomson N.R."/>
            <person name="Holden M.T."/>
            <person name="Carder C."/>
            <person name="Lennard N."/>
            <person name="Lockey S.J."/>
            <person name="Marsh P."/>
            <person name="Skipp P."/>
            <person name="O'Connor C.D."/>
            <person name="Goodhead I."/>
            <person name="Norbertzcak H."/>
            <person name="Harris B."/>
            <person name="Ormond D."/>
            <person name="Rance R."/>
            <person name="Quail M.A."/>
            <person name="Parkhill J."/>
            <person name="Stephens R.S."/>
            <person name="Clarke I.N."/>
        </authorList>
    </citation>
    <scope>NUCLEOTIDE SEQUENCE [LARGE SCALE GENOMIC DNA]</scope>
    <source>
        <strain evidence="3">434/Bu</strain>
        <strain evidence="4">434/Bu / ATCC VR-902B</strain>
    </source>
</reference>
<keyword evidence="2" id="KW-0472">Membrane</keyword>
<evidence type="ECO:0000256" key="2">
    <source>
        <dbReference type="SAM" id="Phobius"/>
    </source>
</evidence>
<sequence length="268" mass="29591">MVSLALGTSNRVEANNGINDLSPAPEAKKTGFGLCYKISAVAALVLGLLAAAGGAVVLALFCTFTPPLFFYAGVALVALGAVILGVGVSNTCSCCLRSKRIEAREQLLLQQKEEISQLEQQLAKALGELDTKCASLLERRDLRENLKAWQAYCLNLEEDVRDLLKKLEGYQERLKVLPAKEKQIEELKAMLEHYSRICYERGDLIRMLKTANKKLSKECEKLLLNYKAHLDVCLGEKVLAKSVNLIDLDLKSDSSDGDDYDFNYGSRV</sequence>
<keyword evidence="1" id="KW-0175">Coiled coil</keyword>
<evidence type="ECO:0000256" key="1">
    <source>
        <dbReference type="SAM" id="Coils"/>
    </source>
</evidence>
<dbReference type="EMBL" id="AM884176">
    <property type="protein sequence ID" value="CAP03915.1"/>
    <property type="molecule type" value="Genomic_DNA"/>
</dbReference>
<feature type="coiled-coil region" evidence="1">
    <location>
        <begin position="101"/>
        <end position="173"/>
    </location>
</feature>
<keyword evidence="2" id="KW-0812">Transmembrane</keyword>
<dbReference type="HOGENOM" id="CLU_1037056_0_0_0"/>
<evidence type="ECO:0000313" key="3">
    <source>
        <dbReference type="EMBL" id="CAP03915.1"/>
    </source>
</evidence>
<dbReference type="PANTHER" id="PTHR41155">
    <property type="entry name" value="FI19525P1"/>
    <property type="match status" value="1"/>
</dbReference>
<gene>
    <name evidence="3" type="ordered locus">CTL0476</name>
</gene>
<dbReference type="RefSeq" id="WP_009873652.1">
    <property type="nucleotide sequence ID" value="NC_010287.1"/>
</dbReference>
<name>A0A0H3MKT3_CHLT2</name>
<feature type="transmembrane region" description="Helical" evidence="2">
    <location>
        <begin position="38"/>
        <end position="61"/>
    </location>
</feature>
<evidence type="ECO:0000313" key="4">
    <source>
        <dbReference type="Proteomes" id="UP000000795"/>
    </source>
</evidence>
<keyword evidence="2" id="KW-1133">Transmembrane helix</keyword>
<feature type="transmembrane region" description="Helical" evidence="2">
    <location>
        <begin position="68"/>
        <end position="88"/>
    </location>
</feature>
<dbReference type="AlphaFoldDB" id="A0A0H3MKT3"/>
<dbReference type="PANTHER" id="PTHR41155:SF1">
    <property type="entry name" value="FI19525P1"/>
    <property type="match status" value="1"/>
</dbReference>
<dbReference type="KEGG" id="ctb:CTL0476"/>
<dbReference type="PATRIC" id="fig|471472.4.peg.511"/>
<organism evidence="3">
    <name type="scientific">Chlamydia trachomatis serovar L2 (strain ATCC VR-902B / DSM 19102 / 434/Bu)</name>
    <dbReference type="NCBI Taxonomy" id="471472"/>
    <lineage>
        <taxon>Bacteria</taxon>
        <taxon>Pseudomonadati</taxon>
        <taxon>Chlamydiota</taxon>
        <taxon>Chlamydiia</taxon>
        <taxon>Chlamydiales</taxon>
        <taxon>Chlamydiaceae</taxon>
        <taxon>Chlamydia/Chlamydophila group</taxon>
        <taxon>Chlamydia</taxon>
    </lineage>
</organism>
<proteinExistence type="predicted"/>